<dbReference type="InterPro" id="IPR041588">
    <property type="entry name" value="Integrase_H2C2"/>
</dbReference>
<evidence type="ECO:0000256" key="7">
    <source>
        <dbReference type="ARBA" id="ARBA00022722"/>
    </source>
</evidence>
<dbReference type="Proteomes" id="UP000449547">
    <property type="component" value="Unassembled WGS sequence"/>
</dbReference>
<proteinExistence type="predicted"/>
<feature type="region of interest" description="Disordered" evidence="15">
    <location>
        <begin position="662"/>
        <end position="826"/>
    </location>
</feature>
<evidence type="ECO:0000256" key="5">
    <source>
        <dbReference type="ARBA" id="ARBA00022679"/>
    </source>
</evidence>
<evidence type="ECO:0000256" key="11">
    <source>
        <dbReference type="ARBA" id="ARBA00022918"/>
    </source>
</evidence>
<evidence type="ECO:0000256" key="8">
    <source>
        <dbReference type="ARBA" id="ARBA00022759"/>
    </source>
</evidence>
<gene>
    <name evidence="17" type="ORF">DIURU_000501</name>
</gene>
<dbReference type="PANTHER" id="PTHR37984">
    <property type="entry name" value="PROTEIN CBG26694"/>
    <property type="match status" value="1"/>
</dbReference>
<evidence type="ECO:0000256" key="4">
    <source>
        <dbReference type="ARBA" id="ARBA00022490"/>
    </source>
</evidence>
<keyword evidence="7" id="KW-0540">Nuclease</keyword>
<evidence type="ECO:0000256" key="15">
    <source>
        <dbReference type="SAM" id="MobiDB-lite"/>
    </source>
</evidence>
<evidence type="ECO:0000256" key="14">
    <source>
        <dbReference type="ARBA" id="ARBA00025615"/>
    </source>
</evidence>
<keyword evidence="6" id="KW-0548">Nucleotidyltransferase</keyword>
<keyword evidence="11" id="KW-0695">RNA-directed DNA polymerase</keyword>
<dbReference type="OMA" id="DSESARW"/>
<reference evidence="17 18" key="1">
    <citation type="submission" date="2019-07" db="EMBL/GenBank/DDBJ databases">
        <title>Genome assembly of two rare yeast pathogens: Diutina rugosa and Trichomonascus ciferrii.</title>
        <authorList>
            <person name="Mixao V."/>
            <person name="Saus E."/>
            <person name="Hansen A."/>
            <person name="Lass-Flor C."/>
            <person name="Gabaldon T."/>
        </authorList>
    </citation>
    <scope>NUCLEOTIDE SEQUENCE [LARGE SCALE GENOMIC DNA]</scope>
    <source>
        <strain evidence="17 18">CBS 613</strain>
    </source>
</reference>
<comment type="caution">
    <text evidence="17">The sequence shown here is derived from an EMBL/GenBank/DDBJ whole genome shotgun (WGS) entry which is preliminary data.</text>
</comment>
<dbReference type="InterPro" id="IPR043502">
    <property type="entry name" value="DNA/RNA_pol_sf"/>
</dbReference>
<accession>A0A642UYL7</accession>
<dbReference type="InterPro" id="IPR050951">
    <property type="entry name" value="Retrovirus_Pol_polyprotein"/>
</dbReference>
<organism evidence="17 18">
    <name type="scientific">Diutina rugosa</name>
    <name type="common">Yeast</name>
    <name type="synonym">Candida rugosa</name>
    <dbReference type="NCBI Taxonomy" id="5481"/>
    <lineage>
        <taxon>Eukaryota</taxon>
        <taxon>Fungi</taxon>
        <taxon>Dikarya</taxon>
        <taxon>Ascomycota</taxon>
        <taxon>Saccharomycotina</taxon>
        <taxon>Pichiomycetes</taxon>
        <taxon>Debaryomycetaceae</taxon>
        <taxon>Diutina</taxon>
    </lineage>
</organism>
<comment type="subcellular location">
    <subcellularLocation>
        <location evidence="3">Cytoplasm</location>
    </subcellularLocation>
    <subcellularLocation>
        <location evidence="2">Nucleus</location>
    </subcellularLocation>
</comment>
<keyword evidence="10" id="KW-0694">RNA-binding</keyword>
<keyword evidence="5" id="KW-0808">Transferase</keyword>
<dbReference type="RefSeq" id="XP_034014820.1">
    <property type="nucleotide sequence ID" value="XM_034157945.1"/>
</dbReference>
<dbReference type="OrthoDB" id="4022548at2759"/>
<dbReference type="InterPro" id="IPR036397">
    <property type="entry name" value="RNaseH_sf"/>
</dbReference>
<evidence type="ECO:0000256" key="13">
    <source>
        <dbReference type="ARBA" id="ARBA00025590"/>
    </source>
</evidence>
<evidence type="ECO:0000256" key="1">
    <source>
        <dbReference type="ARBA" id="ARBA00000077"/>
    </source>
</evidence>
<evidence type="ECO:0000256" key="10">
    <source>
        <dbReference type="ARBA" id="ARBA00022884"/>
    </source>
</evidence>
<feature type="domain" description="Integrase catalytic" evidence="16">
    <location>
        <begin position="270"/>
        <end position="433"/>
    </location>
</feature>
<dbReference type="InterPro" id="IPR001584">
    <property type="entry name" value="Integrase_cat-core"/>
</dbReference>
<dbReference type="GO" id="GO:0004523">
    <property type="term" value="F:RNA-DNA hybrid ribonuclease activity"/>
    <property type="evidence" value="ECO:0007669"/>
    <property type="project" value="UniProtKB-EC"/>
</dbReference>
<evidence type="ECO:0000313" key="17">
    <source>
        <dbReference type="EMBL" id="KAA8907814.1"/>
    </source>
</evidence>
<comment type="function">
    <text evidence="13">Reverse transcriptase/ribonuclease H (RT) is a multifunctional enzyme that catalyzes the conversion of the retro-elements RNA genome into dsDNA within the VLP. The enzyme displays a DNA polymerase activity that can copy either DNA or RNA templates, and a ribonuclease H (RNase H) activity that cleaves the RNA strand of RNA-DNA heteroduplexes during plus-strand synthesis and hydrolyzes RNA primers. The conversion leads to a linear dsDNA copy of the retrotransposon that includes long terminal repeats (LTRs) at both ends.</text>
</comment>
<evidence type="ECO:0000256" key="3">
    <source>
        <dbReference type="ARBA" id="ARBA00004496"/>
    </source>
</evidence>
<name>A0A642UYL7_DIURU</name>
<dbReference type="SUPFAM" id="SSF53098">
    <property type="entry name" value="Ribonuclease H-like"/>
    <property type="match status" value="1"/>
</dbReference>
<dbReference type="PANTHER" id="PTHR37984:SF5">
    <property type="entry name" value="PROTEIN NYNRIN-LIKE"/>
    <property type="match status" value="1"/>
</dbReference>
<keyword evidence="12" id="KW-0539">Nucleus</keyword>
<dbReference type="InterPro" id="IPR041373">
    <property type="entry name" value="RT_RNaseH"/>
</dbReference>
<keyword evidence="8" id="KW-0255">Endonuclease</keyword>
<dbReference type="Gene3D" id="1.10.340.70">
    <property type="match status" value="1"/>
</dbReference>
<dbReference type="SUPFAM" id="SSF56672">
    <property type="entry name" value="DNA/RNA polymerases"/>
    <property type="match status" value="1"/>
</dbReference>
<feature type="compositionally biased region" description="Basic residues" evidence="15">
    <location>
        <begin position="730"/>
        <end position="745"/>
    </location>
</feature>
<dbReference type="InterPro" id="IPR012337">
    <property type="entry name" value="RNaseH-like_sf"/>
</dbReference>
<evidence type="ECO:0000256" key="9">
    <source>
        <dbReference type="ARBA" id="ARBA00022801"/>
    </source>
</evidence>
<keyword evidence="18" id="KW-1185">Reference proteome</keyword>
<feature type="compositionally biased region" description="Basic residues" evidence="15">
    <location>
        <begin position="816"/>
        <end position="826"/>
    </location>
</feature>
<dbReference type="Gene3D" id="3.30.420.10">
    <property type="entry name" value="Ribonuclease H-like superfamily/Ribonuclease H"/>
    <property type="match status" value="1"/>
</dbReference>
<dbReference type="PROSITE" id="PS50994">
    <property type="entry name" value="INTEGRASE"/>
    <property type="match status" value="1"/>
</dbReference>
<dbReference type="GO" id="GO:0005737">
    <property type="term" value="C:cytoplasm"/>
    <property type="evidence" value="ECO:0007669"/>
    <property type="project" value="UniProtKB-SubCell"/>
</dbReference>
<dbReference type="GO" id="GO:0015074">
    <property type="term" value="P:DNA integration"/>
    <property type="evidence" value="ECO:0007669"/>
    <property type="project" value="InterPro"/>
</dbReference>
<keyword evidence="4" id="KW-0963">Cytoplasm</keyword>
<dbReference type="CDD" id="cd09274">
    <property type="entry name" value="RNase_HI_RT_Ty3"/>
    <property type="match status" value="1"/>
</dbReference>
<evidence type="ECO:0000256" key="12">
    <source>
        <dbReference type="ARBA" id="ARBA00023242"/>
    </source>
</evidence>
<feature type="compositionally biased region" description="Polar residues" evidence="15">
    <location>
        <begin position="752"/>
        <end position="771"/>
    </location>
</feature>
<feature type="compositionally biased region" description="Basic residues" evidence="15">
    <location>
        <begin position="776"/>
        <end position="786"/>
    </location>
</feature>
<evidence type="ECO:0000256" key="2">
    <source>
        <dbReference type="ARBA" id="ARBA00004123"/>
    </source>
</evidence>
<protein>
    <recommendedName>
        <fullName evidence="16">Integrase catalytic domain-containing protein</fullName>
    </recommendedName>
</protein>
<evidence type="ECO:0000259" key="16">
    <source>
        <dbReference type="PROSITE" id="PS50994"/>
    </source>
</evidence>
<sequence length="826" mass="93026">MYSRALTTHEIRYPVRQKELLAVVVALKKFKTMLQGQSILVRSDHKSLENLLVTDAHPESERIARWLETIAEYQVRIRYIQGEENVLADALSRQITLPFKEWLSSLNDEQRAQAEQDQRDDAVMIMSVGLVPDTAEIEFKTPVPKKLLRQLVKADPYFSEVFDLCDKRERGDKEFQPTQAVLKKIRKYKIREGDKCLSYAGRLCVPRALSKEIISAYHSMNHTGAVETWWSLARKFFAPYLYQDIQSTVRACEACLRNKHAVLDKGLLRKATIPTGVFSRIHIDFAGPLTKGVTGVDRIMVVTCALSKSSVFVPCHMSMTSKEVFKLLVDHVFRYYGLPEEIHSDKDVLFMSDDFKRLLHNHNIVLKTTSTAHPQGNGQAEASVKDVLQRVRVLADAHKGSWDEYLSLAQFVTNTSYKRAIGMSPLEAILGRPPRPWGLSHIIKADQYEACDTPHSKKFFLDQIKAVHAAIHDHLTLESLKLENAANQGRSQPLFEVGDLVMVHKDAVVGGRHIPYGKFDPIFHGPYPIVGQIAEDQDSAWRVNIADEIRTVNVKDLKLYKPPAHYLPTPSSEREVIQRRHDVVAITTVVPPSESAPDGWVFLQFRGCQPLNTARVNPSVLRDHFSFTLRRKLVHAYVTRAKRDRTAIREPTLINMLRKDSESARWRLSTSKSRGGKSSKSKSQQTATDDPTLGTQNSFSNDSTPTLRTSQNSTSSLGQDQLTDSTVPPKRGRGRPRGSKNKTPPKRALEQSELTPQSGVKRSLEPSSSTVPSGRPSKRGRPRKRAAKETCADDIGGQPVSVPSLPQSETSSSWRRSSRLSNTRRS</sequence>
<feature type="compositionally biased region" description="Polar residues" evidence="15">
    <location>
        <begin position="687"/>
        <end position="726"/>
    </location>
</feature>
<dbReference type="Pfam" id="PF17921">
    <property type="entry name" value="Integrase_H2C2"/>
    <property type="match status" value="1"/>
</dbReference>
<evidence type="ECO:0000256" key="6">
    <source>
        <dbReference type="ARBA" id="ARBA00022695"/>
    </source>
</evidence>
<comment type="catalytic activity">
    <reaction evidence="1">
        <text>Endonucleolytic cleavage to 5'-phosphomonoester.</text>
        <dbReference type="EC" id="3.1.26.4"/>
    </reaction>
</comment>
<dbReference type="GeneID" id="54779154"/>
<dbReference type="Pfam" id="PF17917">
    <property type="entry name" value="RT_RNaseH"/>
    <property type="match status" value="1"/>
</dbReference>
<dbReference type="EMBL" id="SWFT01000019">
    <property type="protein sequence ID" value="KAA8907814.1"/>
    <property type="molecule type" value="Genomic_DNA"/>
</dbReference>
<dbReference type="GO" id="GO:0003964">
    <property type="term" value="F:RNA-directed DNA polymerase activity"/>
    <property type="evidence" value="ECO:0007669"/>
    <property type="project" value="UniProtKB-KW"/>
</dbReference>
<dbReference type="VEuPathDB" id="FungiDB:DIURU_000501"/>
<evidence type="ECO:0000313" key="18">
    <source>
        <dbReference type="Proteomes" id="UP000449547"/>
    </source>
</evidence>
<dbReference type="GO" id="GO:0003723">
    <property type="term" value="F:RNA binding"/>
    <property type="evidence" value="ECO:0007669"/>
    <property type="project" value="UniProtKB-KW"/>
</dbReference>
<keyword evidence="9" id="KW-0378">Hydrolase</keyword>
<dbReference type="AlphaFoldDB" id="A0A642UYL7"/>
<comment type="function">
    <text evidence="14">Integrase (IN) targets the VLP to the nucleus, where a subparticle preintegration complex (PIC) containing at least integrase and the newly synthesized dsDNA copy of the retrotransposon must transit the nuclear membrane. Once in the nucleus, integrase performs the integration of the dsDNA into the host genome.</text>
</comment>
<dbReference type="GO" id="GO:0005634">
    <property type="term" value="C:nucleus"/>
    <property type="evidence" value="ECO:0007669"/>
    <property type="project" value="UniProtKB-SubCell"/>
</dbReference>